<feature type="transmembrane region" description="Helical" evidence="1">
    <location>
        <begin position="101"/>
        <end position="123"/>
    </location>
</feature>
<dbReference type="Proteomes" id="UP000501466">
    <property type="component" value="Chromosome"/>
</dbReference>
<keyword evidence="1" id="KW-0812">Transmembrane</keyword>
<dbReference type="KEGG" id="tzo:THMIRHAT_13250"/>
<feature type="transmembrane region" description="Helical" evidence="1">
    <location>
        <begin position="232"/>
        <end position="249"/>
    </location>
</feature>
<feature type="transmembrane region" description="Helical" evidence="1">
    <location>
        <begin position="261"/>
        <end position="285"/>
    </location>
</feature>
<accession>A0A6F8PN93</accession>
<proteinExistence type="predicted"/>
<evidence type="ECO:0008006" key="4">
    <source>
        <dbReference type="Google" id="ProtNLM"/>
    </source>
</evidence>
<dbReference type="RefSeq" id="WP_173291365.1">
    <property type="nucleotide sequence ID" value="NZ_AP021888.1"/>
</dbReference>
<dbReference type="Pfam" id="PF09991">
    <property type="entry name" value="DUF2232"/>
    <property type="match status" value="1"/>
</dbReference>
<gene>
    <name evidence="2" type="ORF">THMIRHAT_13250</name>
</gene>
<dbReference type="EMBL" id="AP021888">
    <property type="protein sequence ID" value="BBP43579.1"/>
    <property type="molecule type" value="Genomic_DNA"/>
</dbReference>
<keyword evidence="1" id="KW-1133">Transmembrane helix</keyword>
<feature type="transmembrane region" description="Helical" evidence="1">
    <location>
        <begin position="55"/>
        <end position="75"/>
    </location>
</feature>
<feature type="transmembrane region" description="Helical" evidence="1">
    <location>
        <begin position="202"/>
        <end position="220"/>
    </location>
</feature>
<dbReference type="InterPro" id="IPR018710">
    <property type="entry name" value="DUF2232"/>
</dbReference>
<reference evidence="3" key="1">
    <citation type="submission" date="2019-11" db="EMBL/GenBank/DDBJ databases">
        <title>Isolation and characterization of two novel species in the genus Thiomicrorhabdus.</title>
        <authorList>
            <person name="Mochizuki J."/>
            <person name="Kojima H."/>
            <person name="Fukui M."/>
        </authorList>
    </citation>
    <scope>NUCLEOTIDE SEQUENCE [LARGE SCALE GENOMIC DNA]</scope>
    <source>
        <strain evidence="3">AkT22</strain>
    </source>
</reference>
<sequence>MLAVASFSMKGATQAFIATLVFSALTVWLAPFGVIVGALIALVTLRIGVIEGLKTLIVAGATSILLSTTMLGSYWPGLVSIMEYMLPVWIASVVLRNTNSLALALNAIMMLVGLLVIGFHLMVGDTEAWWIQLYNTQLAPLLEQAGVDFKELDVTQMVSMITLLMAIFAVTLWFSIVLLGRWWQSKLYYPGRFREDFYQLRLPKNVAYVTVVFAVLGLVLDGNNLIQDLSSVLMAGLMFQGLAIIHFAVNQRALNTGWLVGLYVLLLLFPQTLLVLATVGLLDIWMNVRVRLQKD</sequence>
<organism evidence="2 3">
    <name type="scientific">Thiosulfativibrio zosterae</name>
    <dbReference type="NCBI Taxonomy" id="2675053"/>
    <lineage>
        <taxon>Bacteria</taxon>
        <taxon>Pseudomonadati</taxon>
        <taxon>Pseudomonadota</taxon>
        <taxon>Gammaproteobacteria</taxon>
        <taxon>Thiotrichales</taxon>
        <taxon>Piscirickettsiaceae</taxon>
        <taxon>Thiosulfativibrio</taxon>
    </lineage>
</organism>
<evidence type="ECO:0000313" key="2">
    <source>
        <dbReference type="EMBL" id="BBP43579.1"/>
    </source>
</evidence>
<protein>
    <recommendedName>
        <fullName evidence="4">DUF2232 domain-containing protein</fullName>
    </recommendedName>
</protein>
<feature type="transmembrane region" description="Helical" evidence="1">
    <location>
        <begin position="15"/>
        <end position="43"/>
    </location>
</feature>
<name>A0A6F8PN93_9GAMM</name>
<evidence type="ECO:0000313" key="3">
    <source>
        <dbReference type="Proteomes" id="UP000501466"/>
    </source>
</evidence>
<keyword evidence="3" id="KW-1185">Reference proteome</keyword>
<feature type="transmembrane region" description="Helical" evidence="1">
    <location>
        <begin position="160"/>
        <end position="182"/>
    </location>
</feature>
<dbReference type="AlphaFoldDB" id="A0A6F8PN93"/>
<keyword evidence="1" id="KW-0472">Membrane</keyword>
<evidence type="ECO:0000256" key="1">
    <source>
        <dbReference type="SAM" id="Phobius"/>
    </source>
</evidence>